<keyword evidence="5" id="KW-1005">Bacterial flagellum biogenesis</keyword>
<dbReference type="Proteomes" id="UP000199584">
    <property type="component" value="Unassembled WGS sequence"/>
</dbReference>
<dbReference type="GO" id="GO:0044781">
    <property type="term" value="P:bacterial-type flagellum organization"/>
    <property type="evidence" value="ECO:0007669"/>
    <property type="project" value="UniProtKB-KW"/>
</dbReference>
<dbReference type="SUPFAM" id="SSF81573">
    <property type="entry name" value="F1F0 ATP synthase subunit B, membrane domain"/>
    <property type="match status" value="1"/>
</dbReference>
<evidence type="ECO:0000259" key="11">
    <source>
        <dbReference type="Pfam" id="PF02108"/>
    </source>
</evidence>
<evidence type="ECO:0000256" key="8">
    <source>
        <dbReference type="ARBA" id="ARBA00023225"/>
    </source>
</evidence>
<keyword evidence="12" id="KW-0966">Cell projection</keyword>
<dbReference type="CDD" id="cd06503">
    <property type="entry name" value="ATP-synt_Fo_b"/>
    <property type="match status" value="1"/>
</dbReference>
<evidence type="ECO:0000256" key="4">
    <source>
        <dbReference type="ARBA" id="ARBA00022781"/>
    </source>
</evidence>
<evidence type="ECO:0000313" key="13">
    <source>
        <dbReference type="Proteomes" id="UP000199584"/>
    </source>
</evidence>
<keyword evidence="7" id="KW-0406">Ion transport</keyword>
<evidence type="ECO:0000256" key="3">
    <source>
        <dbReference type="ARBA" id="ARBA00022448"/>
    </source>
</evidence>
<keyword evidence="6" id="KW-0653">Protein transport</keyword>
<keyword evidence="3" id="KW-0813">Transport</keyword>
<feature type="domain" description="Flagellar assembly protein FliH/Type III secretion system HrpE" evidence="11">
    <location>
        <begin position="118"/>
        <end position="244"/>
    </location>
</feature>
<dbReference type="GO" id="GO:0005829">
    <property type="term" value="C:cytosol"/>
    <property type="evidence" value="ECO:0007669"/>
    <property type="project" value="TreeGrafter"/>
</dbReference>
<dbReference type="OrthoDB" id="1805933at2"/>
<evidence type="ECO:0000256" key="5">
    <source>
        <dbReference type="ARBA" id="ARBA00022795"/>
    </source>
</evidence>
<dbReference type="Pfam" id="PF02108">
    <property type="entry name" value="FliH"/>
    <property type="match status" value="1"/>
</dbReference>
<keyword evidence="9" id="KW-0066">ATP synthesis</keyword>
<dbReference type="GO" id="GO:0006754">
    <property type="term" value="P:ATP biosynthetic process"/>
    <property type="evidence" value="ECO:0007669"/>
    <property type="project" value="UniProtKB-KW"/>
</dbReference>
<dbReference type="EMBL" id="FOYM01000002">
    <property type="protein sequence ID" value="SFQ97026.1"/>
    <property type="molecule type" value="Genomic_DNA"/>
</dbReference>
<name>A0A1I6CV10_9FIRM</name>
<dbReference type="InterPro" id="IPR018035">
    <property type="entry name" value="Flagellar_FliH/T3SS_HrpE"/>
</dbReference>
<sequence>MPLLHKIIRNRQSGISELQVRYNLDLRHHFIVGNNAGDMAQQKQAVESIPSDLLAEARNEAKAIINRAQQAASTIIEKARQAATAEAEKINTEAAREGYAEGYRAAMEEARNEAKKIRAEARTVLARAEEARREKLASLKTEIRNLALEIAEKLVNRELELDPDAVLAIVKESIQLVSNRKYVVLWVHPAEKEMCEKHRERLLGHLPPRAELQIMTDEAVGRGGCVVETDYGKVDARLSTRWQALLKSFNNEGAG</sequence>
<dbReference type="GO" id="GO:1902600">
    <property type="term" value="P:proton transmembrane transport"/>
    <property type="evidence" value="ECO:0007669"/>
    <property type="project" value="UniProtKB-KW"/>
</dbReference>
<keyword evidence="8" id="KW-1006">Bacterial flagellum protein export</keyword>
<keyword evidence="12" id="KW-0969">Cilium</keyword>
<evidence type="ECO:0000256" key="9">
    <source>
        <dbReference type="ARBA" id="ARBA00023310"/>
    </source>
</evidence>
<dbReference type="AlphaFoldDB" id="A0A1I6CV10"/>
<protein>
    <submittedName>
        <fullName evidence="12">Flagellar assembly protein FliH</fullName>
    </submittedName>
</protein>
<dbReference type="Gene3D" id="1.20.5.620">
    <property type="entry name" value="F1F0 ATP synthase subunit B, membrane domain"/>
    <property type="match status" value="1"/>
</dbReference>
<keyword evidence="13" id="KW-1185">Reference proteome</keyword>
<evidence type="ECO:0000256" key="10">
    <source>
        <dbReference type="SAM" id="Coils"/>
    </source>
</evidence>
<dbReference type="InterPro" id="IPR051472">
    <property type="entry name" value="T3SS_Stator/FliH"/>
</dbReference>
<evidence type="ECO:0000256" key="6">
    <source>
        <dbReference type="ARBA" id="ARBA00022927"/>
    </source>
</evidence>
<dbReference type="PANTHER" id="PTHR34982">
    <property type="entry name" value="YOP PROTEINS TRANSLOCATION PROTEIN L"/>
    <property type="match status" value="1"/>
</dbReference>
<gene>
    <name evidence="12" type="ORF">SAMN05660706_102105</name>
</gene>
<dbReference type="GO" id="GO:0015031">
    <property type="term" value="P:protein transport"/>
    <property type="evidence" value="ECO:0007669"/>
    <property type="project" value="UniProtKB-KW"/>
</dbReference>
<dbReference type="PANTHER" id="PTHR34982:SF1">
    <property type="entry name" value="FLAGELLAR ASSEMBLY PROTEIN FLIH"/>
    <property type="match status" value="1"/>
</dbReference>
<keyword evidence="10" id="KW-0175">Coiled coil</keyword>
<comment type="similarity">
    <text evidence="2">Belongs to the FliH family.</text>
</comment>
<evidence type="ECO:0000256" key="1">
    <source>
        <dbReference type="ARBA" id="ARBA00003041"/>
    </source>
</evidence>
<keyword evidence="4" id="KW-0375">Hydrogen ion transport</keyword>
<proteinExistence type="inferred from homology"/>
<evidence type="ECO:0000256" key="2">
    <source>
        <dbReference type="ARBA" id="ARBA00006602"/>
    </source>
</evidence>
<dbReference type="InterPro" id="IPR028987">
    <property type="entry name" value="ATP_synth_B-like_membr_sf"/>
</dbReference>
<organism evidence="12 13">
    <name type="scientific">Desulfoscipio geothermicus DSM 3669</name>
    <dbReference type="NCBI Taxonomy" id="1121426"/>
    <lineage>
        <taxon>Bacteria</taxon>
        <taxon>Bacillati</taxon>
        <taxon>Bacillota</taxon>
        <taxon>Clostridia</taxon>
        <taxon>Eubacteriales</taxon>
        <taxon>Desulfallaceae</taxon>
        <taxon>Desulfoscipio</taxon>
    </lineage>
</organism>
<keyword evidence="12" id="KW-0282">Flagellum</keyword>
<comment type="function">
    <text evidence="1">Needed for flagellar regrowth and assembly.</text>
</comment>
<reference evidence="13" key="1">
    <citation type="submission" date="2016-10" db="EMBL/GenBank/DDBJ databases">
        <authorList>
            <person name="Varghese N."/>
            <person name="Submissions S."/>
        </authorList>
    </citation>
    <scope>NUCLEOTIDE SEQUENCE [LARGE SCALE GENOMIC DNA]</scope>
    <source>
        <strain evidence="13">DSM 3669</strain>
    </source>
</reference>
<evidence type="ECO:0000256" key="7">
    <source>
        <dbReference type="ARBA" id="ARBA00023065"/>
    </source>
</evidence>
<feature type="coiled-coil region" evidence="10">
    <location>
        <begin position="100"/>
        <end position="156"/>
    </location>
</feature>
<accession>A0A1I6CV10</accession>
<evidence type="ECO:0000313" key="12">
    <source>
        <dbReference type="EMBL" id="SFQ97026.1"/>
    </source>
</evidence>
<dbReference type="STRING" id="39060.SAMN05660706_102105"/>